<evidence type="ECO:0000256" key="1">
    <source>
        <dbReference type="ARBA" id="ARBA00007320"/>
    </source>
</evidence>
<accession>A0A382FHD4</accession>
<organism evidence="6">
    <name type="scientific">marine metagenome</name>
    <dbReference type="NCBI Taxonomy" id="408172"/>
    <lineage>
        <taxon>unclassified sequences</taxon>
        <taxon>metagenomes</taxon>
        <taxon>ecological metagenomes</taxon>
    </lineage>
</organism>
<dbReference type="GO" id="GO:0022625">
    <property type="term" value="C:cytosolic large ribosomal subunit"/>
    <property type="evidence" value="ECO:0007669"/>
    <property type="project" value="TreeGrafter"/>
</dbReference>
<feature type="region of interest" description="Disordered" evidence="4">
    <location>
        <begin position="1"/>
        <end position="39"/>
    </location>
</feature>
<proteinExistence type="inferred from homology"/>
<dbReference type="PANTHER" id="PTHR12934:SF11">
    <property type="entry name" value="LARGE RIBOSOMAL SUBUNIT PROTEIN UL15M"/>
    <property type="match status" value="1"/>
</dbReference>
<dbReference type="HAMAP" id="MF_01341">
    <property type="entry name" value="Ribosomal_uL15"/>
    <property type="match status" value="1"/>
</dbReference>
<dbReference type="Pfam" id="PF00828">
    <property type="entry name" value="Ribosomal_L27A"/>
    <property type="match status" value="1"/>
</dbReference>
<name>A0A382FHD4_9ZZZZ</name>
<dbReference type="Gene3D" id="3.100.10.10">
    <property type="match status" value="1"/>
</dbReference>
<evidence type="ECO:0000256" key="4">
    <source>
        <dbReference type="SAM" id="MobiDB-lite"/>
    </source>
</evidence>
<dbReference type="PROSITE" id="PS00475">
    <property type="entry name" value="RIBOSOMAL_L15"/>
    <property type="match status" value="1"/>
</dbReference>
<dbReference type="InterPro" id="IPR030878">
    <property type="entry name" value="Ribosomal_uL15"/>
</dbReference>
<dbReference type="AlphaFoldDB" id="A0A382FHD4"/>
<evidence type="ECO:0000259" key="5">
    <source>
        <dbReference type="Pfam" id="PF00828"/>
    </source>
</evidence>
<evidence type="ECO:0000256" key="3">
    <source>
        <dbReference type="ARBA" id="ARBA00023274"/>
    </source>
</evidence>
<dbReference type="InterPro" id="IPR036227">
    <property type="entry name" value="Ribosomal_uL15/eL18_sf"/>
</dbReference>
<comment type="similarity">
    <text evidence="1">Belongs to the universal ribosomal protein uL15 family.</text>
</comment>
<dbReference type="SUPFAM" id="SSF52080">
    <property type="entry name" value="Ribosomal proteins L15p and L18e"/>
    <property type="match status" value="1"/>
</dbReference>
<dbReference type="InterPro" id="IPR021131">
    <property type="entry name" value="Ribosomal_uL15/eL18"/>
</dbReference>
<protein>
    <recommendedName>
        <fullName evidence="5">Large ribosomal subunit protein uL15/eL18 domain-containing protein</fullName>
    </recommendedName>
</protein>
<dbReference type="NCBIfam" id="TIGR01071">
    <property type="entry name" value="rplO_bact"/>
    <property type="match status" value="1"/>
</dbReference>
<reference evidence="6" key="1">
    <citation type="submission" date="2018-05" db="EMBL/GenBank/DDBJ databases">
        <authorList>
            <person name="Lanie J.A."/>
            <person name="Ng W.-L."/>
            <person name="Kazmierczak K.M."/>
            <person name="Andrzejewski T.M."/>
            <person name="Davidsen T.M."/>
            <person name="Wayne K.J."/>
            <person name="Tettelin H."/>
            <person name="Glass J.I."/>
            <person name="Rusch D."/>
            <person name="Podicherti R."/>
            <person name="Tsui H.-C.T."/>
            <person name="Winkler M.E."/>
        </authorList>
    </citation>
    <scope>NUCLEOTIDE SEQUENCE</scope>
</reference>
<dbReference type="InterPro" id="IPR001196">
    <property type="entry name" value="Ribosomal_uL15_CS"/>
</dbReference>
<evidence type="ECO:0000256" key="2">
    <source>
        <dbReference type="ARBA" id="ARBA00022980"/>
    </source>
</evidence>
<dbReference type="InterPro" id="IPR005749">
    <property type="entry name" value="Ribosomal_uL15_bac-type"/>
</dbReference>
<sequence>MKQHEVISKTSTKSRKRRGRGYGSGLGTYAGKGLKGQNSRSGGGVSLYFQGGQLPLTKSLPKLRGFNNRFRIEYTELNIDSIAHLPSDVMIDPDYLLNERIISNTRKPIKVLGRGTIDHPIKVKAHKFSHSAKSKIISAGGTAEGIQN</sequence>
<dbReference type="GO" id="GO:0006412">
    <property type="term" value="P:translation"/>
    <property type="evidence" value="ECO:0007669"/>
    <property type="project" value="InterPro"/>
</dbReference>
<dbReference type="PANTHER" id="PTHR12934">
    <property type="entry name" value="50S RIBOSOMAL PROTEIN L15"/>
    <property type="match status" value="1"/>
</dbReference>
<feature type="domain" description="Large ribosomal subunit protein uL15/eL18" evidence="5">
    <location>
        <begin position="77"/>
        <end position="144"/>
    </location>
</feature>
<gene>
    <name evidence="6" type="ORF">METZ01_LOCUS214923</name>
</gene>
<keyword evidence="3" id="KW-0687">Ribonucleoprotein</keyword>
<feature type="compositionally biased region" description="Gly residues" evidence="4">
    <location>
        <begin position="21"/>
        <end position="34"/>
    </location>
</feature>
<keyword evidence="2" id="KW-0689">Ribosomal protein</keyword>
<dbReference type="GO" id="GO:0003735">
    <property type="term" value="F:structural constituent of ribosome"/>
    <property type="evidence" value="ECO:0007669"/>
    <property type="project" value="InterPro"/>
</dbReference>
<evidence type="ECO:0000313" key="6">
    <source>
        <dbReference type="EMBL" id="SVB62069.1"/>
    </source>
</evidence>
<dbReference type="EMBL" id="UINC01049830">
    <property type="protein sequence ID" value="SVB62069.1"/>
    <property type="molecule type" value="Genomic_DNA"/>
</dbReference>